<dbReference type="VEuPathDB" id="VectorBase:CPIJ013678"/>
<feature type="region of interest" description="Disordered" evidence="1">
    <location>
        <begin position="1"/>
        <end position="81"/>
    </location>
</feature>
<feature type="region of interest" description="Disordered" evidence="1">
    <location>
        <begin position="255"/>
        <end position="331"/>
    </location>
</feature>
<dbReference type="OMA" id="DEETWII"/>
<accession>B0X299</accession>
<evidence type="ECO:0000313" key="2">
    <source>
        <dbReference type="EMBL" id="EDS39122.1"/>
    </source>
</evidence>
<feature type="compositionally biased region" description="Low complexity" evidence="1">
    <location>
        <begin position="44"/>
        <end position="53"/>
    </location>
</feature>
<feature type="compositionally biased region" description="Basic residues" evidence="1">
    <location>
        <begin position="305"/>
        <end position="314"/>
    </location>
</feature>
<reference evidence="2" key="1">
    <citation type="submission" date="2007-03" db="EMBL/GenBank/DDBJ databases">
        <title>Annotation of Culex pipiens quinquefasciatus.</title>
        <authorList>
            <consortium name="The Broad Institute Genome Sequencing Platform"/>
            <person name="Atkinson P.W."/>
            <person name="Hemingway J."/>
            <person name="Christensen B.M."/>
            <person name="Higgs S."/>
            <person name="Kodira C."/>
            <person name="Hannick L."/>
            <person name="Megy K."/>
            <person name="O'Leary S."/>
            <person name="Pearson M."/>
            <person name="Haas B.J."/>
            <person name="Mauceli E."/>
            <person name="Wortman J.R."/>
            <person name="Lee N.H."/>
            <person name="Guigo R."/>
            <person name="Stanke M."/>
            <person name="Alvarado L."/>
            <person name="Amedeo P."/>
            <person name="Antoine C.H."/>
            <person name="Arensburger P."/>
            <person name="Bidwell S.L."/>
            <person name="Crawford M."/>
            <person name="Camaro F."/>
            <person name="Devon K."/>
            <person name="Engels R."/>
            <person name="Hammond M."/>
            <person name="Howarth C."/>
            <person name="Koehrsen M."/>
            <person name="Lawson D."/>
            <person name="Montgomery P."/>
            <person name="Nene V."/>
            <person name="Nusbaum C."/>
            <person name="Puiu D."/>
            <person name="Romero-Severson J."/>
            <person name="Severson D.W."/>
            <person name="Shumway M."/>
            <person name="Sisk P."/>
            <person name="Stolte C."/>
            <person name="Zeng Q."/>
            <person name="Eisenstadt E."/>
            <person name="Fraser-Liggett C."/>
            <person name="Strausberg R."/>
            <person name="Galagan J."/>
            <person name="Birren B."/>
            <person name="Collins F.H."/>
        </authorList>
    </citation>
    <scope>NUCLEOTIDE SEQUENCE [LARGE SCALE GENOMIC DNA]</scope>
    <source>
        <strain evidence="2">JHB</strain>
    </source>
</reference>
<dbReference type="OrthoDB" id="8197684at2759"/>
<gene>
    <name evidence="3" type="primary">6046597</name>
    <name evidence="2" type="ORF">CpipJ_CPIJ013678</name>
</gene>
<dbReference type="AlphaFoldDB" id="B0X299"/>
<evidence type="ECO:0000256" key="1">
    <source>
        <dbReference type="SAM" id="MobiDB-lite"/>
    </source>
</evidence>
<keyword evidence="4" id="KW-1185">Reference proteome</keyword>
<dbReference type="VEuPathDB" id="VectorBase:CQUJHB011059"/>
<dbReference type="EnsemblMetazoa" id="CPIJ013678-RA">
    <property type="protein sequence ID" value="CPIJ013678-PA"/>
    <property type="gene ID" value="CPIJ013678"/>
</dbReference>
<organism>
    <name type="scientific">Culex quinquefasciatus</name>
    <name type="common">Southern house mosquito</name>
    <name type="synonym">Culex pungens</name>
    <dbReference type="NCBI Taxonomy" id="7176"/>
    <lineage>
        <taxon>Eukaryota</taxon>
        <taxon>Metazoa</taxon>
        <taxon>Ecdysozoa</taxon>
        <taxon>Arthropoda</taxon>
        <taxon>Hexapoda</taxon>
        <taxon>Insecta</taxon>
        <taxon>Pterygota</taxon>
        <taxon>Neoptera</taxon>
        <taxon>Endopterygota</taxon>
        <taxon>Diptera</taxon>
        <taxon>Nematocera</taxon>
        <taxon>Culicoidea</taxon>
        <taxon>Culicidae</taxon>
        <taxon>Culicinae</taxon>
        <taxon>Culicini</taxon>
        <taxon>Culex</taxon>
        <taxon>Culex</taxon>
    </lineage>
</organism>
<reference evidence="3" key="2">
    <citation type="submission" date="2020-05" db="UniProtKB">
        <authorList>
            <consortium name="EnsemblMetazoa"/>
        </authorList>
    </citation>
    <scope>IDENTIFICATION</scope>
    <source>
        <strain evidence="3">JHB</strain>
    </source>
</reference>
<feature type="region of interest" description="Disordered" evidence="1">
    <location>
        <begin position="196"/>
        <end position="216"/>
    </location>
</feature>
<evidence type="ECO:0000313" key="3">
    <source>
        <dbReference type="EnsemblMetazoa" id="CPIJ013678-PA"/>
    </source>
</evidence>
<name>B0X299_CULQU</name>
<feature type="compositionally biased region" description="Basic and acidic residues" evidence="1">
    <location>
        <begin position="1"/>
        <end position="12"/>
    </location>
</feature>
<dbReference type="EMBL" id="DS232283">
    <property type="protein sequence ID" value="EDS39122.1"/>
    <property type="molecule type" value="Genomic_DNA"/>
</dbReference>
<dbReference type="eggNOG" id="ENOG502SE5S">
    <property type="taxonomic scope" value="Eukaryota"/>
</dbReference>
<sequence>MVQKIKVERPSTDDDTGSDSDVPSTPLAASTQRSPLKAERHADSSNSSSGSTSGDDDSEDYQPASQERIASPVDPERSGATMDKYFSKFPYVRPSKKKYCVDVDLTDPDDEVWIVRCPASVDAKKLLLGAKFEECRFGQASKIKSTLKGQPPMEGFAVENTSRKPVVVLSGNEFKSFIPEGTIQIRDVLKSNTASMKQEGAPLPEDEDDSVPYPENLRDRHPLLGLNYKTALKLPKKVKKSLSLAQQRAEACYLQQEEKAAKEPKSSSSPSKKKRKRKASDHSGDEMMIPVEQIKQEVDVVPSPARKKVKKEKKVKGEPAVEDDLSWLHNI</sequence>
<evidence type="ECO:0000313" key="4">
    <source>
        <dbReference type="Proteomes" id="UP000002320"/>
    </source>
</evidence>
<protein>
    <submittedName>
        <fullName evidence="2 3">Uncharacterized protein</fullName>
    </submittedName>
</protein>
<dbReference type="InParanoid" id="B0X299"/>
<dbReference type="HOGENOM" id="CLU_071390_0_0_1"/>
<dbReference type="Proteomes" id="UP000002320">
    <property type="component" value="Unassembled WGS sequence"/>
</dbReference>
<feature type="compositionally biased region" description="Basic and acidic residues" evidence="1">
    <location>
        <begin position="256"/>
        <end position="265"/>
    </location>
</feature>
<dbReference type="KEGG" id="cqu:CpipJ_CPIJ013678"/>
<proteinExistence type="predicted"/>